<keyword evidence="1" id="KW-0472">Membrane</keyword>
<keyword evidence="1" id="KW-0812">Transmembrane</keyword>
<sequence>MDNTTYRSRVLETESKPGSLNFGPATLLVALNMAVAATMVLDQVKRAIYYGKEMDPNKTLDSLGVMQSAGESLKFTIGTGRYRDPMDVHFFMDKLPKGVVQQINPQTVDMRLLHAALGGFTESGELIEALLPTLLGKPVDRVNVAEELGDANWYGEIALDALGLTREEVNAANIKKLQDKKAGRYKAGTFLSDDAVNRDTGAERAVLEAAVA</sequence>
<name>A0A3N8S2G8_9BURK</name>
<gene>
    <name evidence="2" type="ORF">DF037_20690</name>
</gene>
<dbReference type="Proteomes" id="UP000269271">
    <property type="component" value="Unassembled WGS sequence"/>
</dbReference>
<keyword evidence="1" id="KW-1133">Transmembrane helix</keyword>
<dbReference type="RefSeq" id="WP_124618574.1">
    <property type="nucleotide sequence ID" value="NZ_QTQX01000013.1"/>
</dbReference>
<evidence type="ECO:0000256" key="1">
    <source>
        <dbReference type="SAM" id="Phobius"/>
    </source>
</evidence>
<feature type="transmembrane region" description="Helical" evidence="1">
    <location>
        <begin position="20"/>
        <end position="41"/>
    </location>
</feature>
<reference evidence="2 3" key="1">
    <citation type="submission" date="2018-08" db="EMBL/GenBank/DDBJ databases">
        <title>Comparative analysis of Burkholderia isolates from Puerto Rico.</title>
        <authorList>
            <person name="Hall C."/>
            <person name="Sahl J."/>
            <person name="Wagner D."/>
        </authorList>
    </citation>
    <scope>NUCLEOTIDE SEQUENCE [LARGE SCALE GENOMIC DNA]</scope>
    <source>
        <strain evidence="2 3">Bp9001</strain>
    </source>
</reference>
<protein>
    <submittedName>
        <fullName evidence="2">Uncharacterized protein</fullName>
    </submittedName>
</protein>
<accession>A0A3N8S2G8</accession>
<comment type="caution">
    <text evidence="2">The sequence shown here is derived from an EMBL/GenBank/DDBJ whole genome shotgun (WGS) entry which is preliminary data.</text>
</comment>
<organism evidence="2 3">
    <name type="scientific">Burkholderia contaminans</name>
    <dbReference type="NCBI Taxonomy" id="488447"/>
    <lineage>
        <taxon>Bacteria</taxon>
        <taxon>Pseudomonadati</taxon>
        <taxon>Pseudomonadota</taxon>
        <taxon>Betaproteobacteria</taxon>
        <taxon>Burkholderiales</taxon>
        <taxon>Burkholderiaceae</taxon>
        <taxon>Burkholderia</taxon>
        <taxon>Burkholderia cepacia complex</taxon>
    </lineage>
</organism>
<evidence type="ECO:0000313" key="3">
    <source>
        <dbReference type="Proteomes" id="UP000269271"/>
    </source>
</evidence>
<proteinExistence type="predicted"/>
<dbReference type="AlphaFoldDB" id="A0A3N8S2G8"/>
<dbReference type="SUPFAM" id="SSF101386">
    <property type="entry name" value="all-alpha NTP pyrophosphatases"/>
    <property type="match status" value="1"/>
</dbReference>
<evidence type="ECO:0000313" key="2">
    <source>
        <dbReference type="EMBL" id="RQT26109.1"/>
    </source>
</evidence>
<dbReference type="EMBL" id="QTQX01000013">
    <property type="protein sequence ID" value="RQT26109.1"/>
    <property type="molecule type" value="Genomic_DNA"/>
</dbReference>